<dbReference type="InterPro" id="IPR039537">
    <property type="entry name" value="Retrotran_Ty1/copia-like"/>
</dbReference>
<dbReference type="Pfam" id="PF22936">
    <property type="entry name" value="Pol_BBD"/>
    <property type="match status" value="1"/>
</dbReference>
<name>A0AAV3R6D6_LITER</name>
<dbReference type="InterPro" id="IPR054722">
    <property type="entry name" value="PolX-like_BBD"/>
</dbReference>
<evidence type="ECO:0000313" key="4">
    <source>
        <dbReference type="Proteomes" id="UP001454036"/>
    </source>
</evidence>
<dbReference type="PANTHER" id="PTHR42648">
    <property type="entry name" value="TRANSPOSASE, PUTATIVE-RELATED"/>
    <property type="match status" value="1"/>
</dbReference>
<proteinExistence type="predicted"/>
<evidence type="ECO:0000256" key="1">
    <source>
        <dbReference type="ARBA" id="ARBA00022670"/>
    </source>
</evidence>
<dbReference type="AlphaFoldDB" id="A0AAV3R6D6"/>
<organism evidence="3 4">
    <name type="scientific">Lithospermum erythrorhizon</name>
    <name type="common">Purple gromwell</name>
    <name type="synonym">Lithospermum officinale var. erythrorhizon</name>
    <dbReference type="NCBI Taxonomy" id="34254"/>
    <lineage>
        <taxon>Eukaryota</taxon>
        <taxon>Viridiplantae</taxon>
        <taxon>Streptophyta</taxon>
        <taxon>Embryophyta</taxon>
        <taxon>Tracheophyta</taxon>
        <taxon>Spermatophyta</taxon>
        <taxon>Magnoliopsida</taxon>
        <taxon>eudicotyledons</taxon>
        <taxon>Gunneridae</taxon>
        <taxon>Pentapetalae</taxon>
        <taxon>asterids</taxon>
        <taxon>lamiids</taxon>
        <taxon>Boraginales</taxon>
        <taxon>Boraginaceae</taxon>
        <taxon>Boraginoideae</taxon>
        <taxon>Lithospermeae</taxon>
        <taxon>Lithospermum</taxon>
    </lineage>
</organism>
<reference evidence="3 4" key="1">
    <citation type="submission" date="2024-01" db="EMBL/GenBank/DDBJ databases">
        <title>The complete chloroplast genome sequence of Lithospermum erythrorhizon: insights into the phylogenetic relationship among Boraginaceae species and the maternal lineages of purple gromwells.</title>
        <authorList>
            <person name="Okada T."/>
            <person name="Watanabe K."/>
        </authorList>
    </citation>
    <scope>NUCLEOTIDE SEQUENCE [LARGE SCALE GENOMIC DNA]</scope>
</reference>
<dbReference type="SUPFAM" id="SSF53098">
    <property type="entry name" value="Ribonuclease H-like"/>
    <property type="match status" value="1"/>
</dbReference>
<keyword evidence="4" id="KW-1185">Reference proteome</keyword>
<evidence type="ECO:0000259" key="2">
    <source>
        <dbReference type="PROSITE" id="PS50994"/>
    </source>
</evidence>
<dbReference type="GO" id="GO:0003676">
    <property type="term" value="F:nucleic acid binding"/>
    <property type="evidence" value="ECO:0007669"/>
    <property type="project" value="InterPro"/>
</dbReference>
<dbReference type="PANTHER" id="PTHR42648:SF28">
    <property type="entry name" value="TRANSPOSON-ENCODED PROTEIN WITH RIBONUCLEASE H-LIKE AND RETROVIRUS ZINC FINGER-LIKE DOMAINS"/>
    <property type="match status" value="1"/>
</dbReference>
<dbReference type="GO" id="GO:0006508">
    <property type="term" value="P:proteolysis"/>
    <property type="evidence" value="ECO:0007669"/>
    <property type="project" value="UniProtKB-KW"/>
</dbReference>
<accession>A0AAV3R6D6</accession>
<keyword evidence="1" id="KW-0645">Protease</keyword>
<evidence type="ECO:0000313" key="3">
    <source>
        <dbReference type="EMBL" id="GAA0170796.1"/>
    </source>
</evidence>
<sequence>MGNNHVSKIVAMGEICLKSNNESLIVLKDVRHIPDFRMSHISTGELDDEGYSNLFEQGRWKLTKNGKIMATGERQGTLYKAKFDCIQGEVNSVESSIDLWHSRLGQMSEKGLNILSRHNAIPKLEETHIKNYTHCLIGKHHRVSFNKSSHRKFEILELVYSDVCGPMKTKTIGGGSYFVTFIDGYSRKVWAYVLRTKDQVFEHFKELHVMLERETGKSLKCVRTDNRGEYIGQFDQYCKSKGIRHEQSVPKTPQHNGVAERMNRTIIEKVRCMLSHANLSKAFWERLWLQQFKSSMYHLMLPYKEKCLIRYDLERRYLINT</sequence>
<dbReference type="InterPro" id="IPR012337">
    <property type="entry name" value="RNaseH-like_sf"/>
</dbReference>
<dbReference type="Gene3D" id="3.30.420.10">
    <property type="entry name" value="Ribonuclease H-like superfamily/Ribonuclease H"/>
    <property type="match status" value="1"/>
</dbReference>
<dbReference type="InterPro" id="IPR001584">
    <property type="entry name" value="Integrase_cat-core"/>
</dbReference>
<dbReference type="Pfam" id="PF00665">
    <property type="entry name" value="rve"/>
    <property type="match status" value="1"/>
</dbReference>
<gene>
    <name evidence="3" type="ORF">LIER_24980</name>
</gene>
<keyword evidence="1" id="KW-0378">Hydrolase</keyword>
<dbReference type="InterPro" id="IPR036397">
    <property type="entry name" value="RNaseH_sf"/>
</dbReference>
<dbReference type="GO" id="GO:0008233">
    <property type="term" value="F:peptidase activity"/>
    <property type="evidence" value="ECO:0007669"/>
    <property type="project" value="UniProtKB-KW"/>
</dbReference>
<dbReference type="Pfam" id="PF13976">
    <property type="entry name" value="gag_pre-integrs"/>
    <property type="match status" value="1"/>
</dbReference>
<dbReference type="InterPro" id="IPR025724">
    <property type="entry name" value="GAG-pre-integrase_dom"/>
</dbReference>
<protein>
    <recommendedName>
        <fullName evidence="2">Integrase catalytic domain-containing protein</fullName>
    </recommendedName>
</protein>
<dbReference type="GO" id="GO:0015074">
    <property type="term" value="P:DNA integration"/>
    <property type="evidence" value="ECO:0007669"/>
    <property type="project" value="InterPro"/>
</dbReference>
<feature type="domain" description="Integrase catalytic" evidence="2">
    <location>
        <begin position="148"/>
        <end position="321"/>
    </location>
</feature>
<dbReference type="EMBL" id="BAABME010007400">
    <property type="protein sequence ID" value="GAA0170796.1"/>
    <property type="molecule type" value="Genomic_DNA"/>
</dbReference>
<dbReference type="PROSITE" id="PS50994">
    <property type="entry name" value="INTEGRASE"/>
    <property type="match status" value="1"/>
</dbReference>
<dbReference type="Proteomes" id="UP001454036">
    <property type="component" value="Unassembled WGS sequence"/>
</dbReference>
<comment type="caution">
    <text evidence="3">The sequence shown here is derived from an EMBL/GenBank/DDBJ whole genome shotgun (WGS) entry which is preliminary data.</text>
</comment>